<sequence length="527" mass="62682">MFNHKPATSESRPLFFIMKKKEEHPWIKLKKYPHIGFPSENKDISKLESYIMDEDKIAKHSFLPFLHRSIFQRKFRPRKDNLRNKKSKKRRRGKLKPKAREIYFASHFDAQIYSYYSYLLSKKYNALLETKTFDKAVVAYRKIEMEGKKGKHKCNVDFAHETFQFIKDNQDKELTVIVADVTKFFDSLDHKILKQKWSQVWDGSTTLPKDHFRVYKSLINMRYVNESLLFRNYKDQIWVKTREENDPKSFDRLQKPIKQKRFLKDNNAIAYCEKTEFLKNSLDLITKSKATKGIPQGTALSATLANIYMLDFDQEVQDFIDSDSVKGFYQRYSDDLIIVVPRDQQEEAIRHLRSLVDDKVNLEIHPDKTKVYHFQNEDEKFIGFEVDEHTGERKNKTLEYLGFDYDGQRVLIKTAGYSKFNRSMKRSFKRATSLAIHAKTTDDKLHKSSLFKRFTYKGSKRRMVLNGKTKTYRYDWGNYLSYVEKANASFKEFNNSDVIKKQSRKSWNRFNKLMKSAEAQIEDSKKN</sequence>
<dbReference type="HOGENOM" id="CLU_038920_0_0_10"/>
<dbReference type="InterPro" id="IPR000477">
    <property type="entry name" value="RT_dom"/>
</dbReference>
<reference evidence="3" key="2">
    <citation type="submission" date="2012-09" db="EMBL/GenBank/DDBJ databases">
        <title>The complete sequence of Psychroflexus torquis an extreme psychrophile from sea-ice that is stimulated by light.</title>
        <authorList>
            <person name="Feng S."/>
            <person name="Powell S.M."/>
            <person name="Bowman J.P."/>
        </authorList>
    </citation>
    <scope>NUCLEOTIDE SEQUENCE [LARGE SCALE GENOMIC DNA]</scope>
    <source>
        <strain evidence="3">ATCC 700755</strain>
    </source>
</reference>
<dbReference type="SUPFAM" id="SSF56672">
    <property type="entry name" value="DNA/RNA polymerases"/>
    <property type="match status" value="1"/>
</dbReference>
<proteinExistence type="inferred from homology"/>
<accession>K4IQW5</accession>
<dbReference type="Pfam" id="PF00078">
    <property type="entry name" value="RVT_1"/>
    <property type="match status" value="1"/>
</dbReference>
<keyword evidence="3" id="KW-0548">Nucleotidyltransferase</keyword>
<dbReference type="PANTHER" id="PTHR34047:SF8">
    <property type="entry name" value="PROTEIN YKFC"/>
    <property type="match status" value="1"/>
</dbReference>
<reference evidence="3" key="1">
    <citation type="submission" date="2006-03" db="EMBL/GenBank/DDBJ databases">
        <authorList>
            <person name="Bowman J."/>
            <person name="Ferriera S."/>
            <person name="Johnson J."/>
            <person name="Kravitz S."/>
            <person name="Halpern A."/>
            <person name="Remington K."/>
            <person name="Beeson K."/>
            <person name="Tran B."/>
            <person name="Rogers Y.-H."/>
            <person name="Friedman R."/>
            <person name="Venter J.C."/>
        </authorList>
    </citation>
    <scope>NUCLEOTIDE SEQUENCE [LARGE SCALE GENOMIC DNA]</scope>
    <source>
        <strain evidence="3">ATCC 700755</strain>
    </source>
</reference>
<evidence type="ECO:0000256" key="1">
    <source>
        <dbReference type="ARBA" id="ARBA00034120"/>
    </source>
</evidence>
<keyword evidence="3" id="KW-0808">Transferase</keyword>
<dbReference type="EMBL" id="CP003879">
    <property type="protein sequence ID" value="AFU67880.1"/>
    <property type="molecule type" value="Genomic_DNA"/>
</dbReference>
<comment type="similarity">
    <text evidence="1">Belongs to the bacterial reverse transcriptase family.</text>
</comment>
<gene>
    <name evidence="3" type="ordered locus">P700755_000903</name>
</gene>
<dbReference type="Proteomes" id="UP000008514">
    <property type="component" value="Chromosome"/>
</dbReference>
<keyword evidence="4" id="KW-1185">Reference proteome</keyword>
<name>K4IQW5_PSYTT</name>
<dbReference type="PROSITE" id="PS50878">
    <property type="entry name" value="RT_POL"/>
    <property type="match status" value="1"/>
</dbReference>
<organism evidence="3 4">
    <name type="scientific">Psychroflexus torquis (strain ATCC 700755 / CIP 106069 / ACAM 623)</name>
    <dbReference type="NCBI Taxonomy" id="313595"/>
    <lineage>
        <taxon>Bacteria</taxon>
        <taxon>Pseudomonadati</taxon>
        <taxon>Bacteroidota</taxon>
        <taxon>Flavobacteriia</taxon>
        <taxon>Flavobacteriales</taxon>
        <taxon>Flavobacteriaceae</taxon>
        <taxon>Psychroflexus</taxon>
    </lineage>
</organism>
<feature type="domain" description="Reverse transcriptase" evidence="2">
    <location>
        <begin position="1"/>
        <end position="386"/>
    </location>
</feature>
<dbReference type="InterPro" id="IPR051083">
    <property type="entry name" value="GrpII_Intron_Splice-Mob/Def"/>
</dbReference>
<dbReference type="PANTHER" id="PTHR34047">
    <property type="entry name" value="NUCLEAR INTRON MATURASE 1, MITOCHONDRIAL-RELATED"/>
    <property type="match status" value="1"/>
</dbReference>
<keyword evidence="3" id="KW-0695">RNA-directed DNA polymerase</keyword>
<evidence type="ECO:0000313" key="4">
    <source>
        <dbReference type="Proteomes" id="UP000008514"/>
    </source>
</evidence>
<evidence type="ECO:0000259" key="2">
    <source>
        <dbReference type="PROSITE" id="PS50878"/>
    </source>
</evidence>
<protein>
    <submittedName>
        <fullName evidence="3">Retron-type reverse transcriptase</fullName>
    </submittedName>
</protein>
<dbReference type="STRING" id="313595.P700755_000903"/>
<dbReference type="KEGG" id="ptq:P700755_000903"/>
<evidence type="ECO:0000313" key="3">
    <source>
        <dbReference type="EMBL" id="AFU67880.1"/>
    </source>
</evidence>
<dbReference type="eggNOG" id="COG3344">
    <property type="taxonomic scope" value="Bacteria"/>
</dbReference>
<dbReference type="InterPro" id="IPR043502">
    <property type="entry name" value="DNA/RNA_pol_sf"/>
</dbReference>
<dbReference type="GO" id="GO:0003964">
    <property type="term" value="F:RNA-directed DNA polymerase activity"/>
    <property type="evidence" value="ECO:0007669"/>
    <property type="project" value="UniProtKB-KW"/>
</dbReference>
<dbReference type="AlphaFoldDB" id="K4IQW5"/>